<dbReference type="Proteomes" id="UP000464334">
    <property type="component" value="Chromosome"/>
</dbReference>
<dbReference type="EMBL" id="LR743530">
    <property type="protein sequence ID" value="CAA2409890.1"/>
    <property type="molecule type" value="Genomic_DNA"/>
</dbReference>
<evidence type="ECO:0000313" key="1">
    <source>
        <dbReference type="EMBL" id="CAA2409890.1"/>
    </source>
</evidence>
<organism evidence="1 2">
    <name type="scientific">Xanthomonas phage Suba</name>
    <dbReference type="NCBI Taxonomy" id="2674975"/>
    <lineage>
        <taxon>Viruses</taxon>
        <taxon>Duplodnaviria</taxon>
        <taxon>Heunggongvirae</taxon>
        <taxon>Uroviricota</taxon>
        <taxon>Caudoviricetes</taxon>
        <taxon>Stanbaylleyvirinae</taxon>
        <taxon>Subavirus</taxon>
        <taxon>Subavirus suba</taxon>
    </lineage>
</organism>
<accession>A0A679KEV3</accession>
<reference evidence="1 2" key="1">
    <citation type="submission" date="2019-12" db="EMBL/GenBank/DDBJ databases">
        <authorList>
            <person name="Ansaldi M."/>
            <person name="Clavijo F."/>
        </authorList>
    </citation>
    <scope>NUCLEOTIDE SEQUENCE [LARGE SCALE GENOMIC DNA]</scope>
</reference>
<protein>
    <submittedName>
        <fullName evidence="1">Uncharacterized protein</fullName>
    </submittedName>
</protein>
<evidence type="ECO:0000313" key="2">
    <source>
        <dbReference type="Proteomes" id="UP000464334"/>
    </source>
</evidence>
<dbReference type="KEGG" id="vg:79707349"/>
<dbReference type="RefSeq" id="YP_010742809.1">
    <property type="nucleotide sequence ID" value="NC_073092.1"/>
</dbReference>
<proteinExistence type="predicted"/>
<dbReference type="GeneID" id="79707349"/>
<name>A0A679KEV3_9CAUD</name>
<sequence>MKVRTAVGLVIILAAALLVGITNKQEVDSQRDQYCEMVGGGYWPDYHHSYKAECGGKDPPKFLKENR</sequence>
<keyword evidence="2" id="KW-1185">Reference proteome</keyword>